<dbReference type="InterPro" id="IPR026279">
    <property type="entry name" value="RseA"/>
</dbReference>
<dbReference type="PIRSF" id="PIRSF016938">
    <property type="entry name" value="RseA"/>
    <property type="match status" value="1"/>
</dbReference>
<evidence type="ECO:0000256" key="5">
    <source>
        <dbReference type="ARBA" id="ARBA00022989"/>
    </source>
</evidence>
<dbReference type="Gene3D" id="1.10.10.880">
    <property type="entry name" value="Anti sigma-E protein RseA, N-terminal domain"/>
    <property type="match status" value="1"/>
</dbReference>
<comment type="function">
    <text evidence="7">An anti-sigma factor for extracytoplasmic function (ECF) sigma factor sigma-E (RpoE). ECF sigma factors are held in an inactive form by an anti-sigma factor until released by regulated intramembrane proteolysis (RIP). RIP occurs when an extracytoplasmic signal triggers a concerted proteolytic cascade to transmit information and elicit cellular responses. The membrane-spanning regulatory substrate protein is first cut periplasmically (site-1 protease, S1P, DegS), then within the membrane itself (site-2 protease, S2P, RseP), while cytoplasmic proteases finish degrading the anti-sigma factor, liberating sigma-E.</text>
</comment>
<proteinExistence type="inferred from homology"/>
<gene>
    <name evidence="11" type="ORF">QTP81_03940</name>
</gene>
<dbReference type="PANTHER" id="PTHR38104:SF1">
    <property type="entry name" value="ANTI-SIGMA-E FACTOR RSEA"/>
    <property type="match status" value="1"/>
</dbReference>
<keyword evidence="12" id="KW-1185">Reference proteome</keyword>
<evidence type="ECO:0000256" key="4">
    <source>
        <dbReference type="ARBA" id="ARBA00022692"/>
    </source>
</evidence>
<reference evidence="11 12" key="1">
    <citation type="submission" date="2023-06" db="EMBL/GenBank/DDBJ databases">
        <title>Alteromonas sp. ASW11-36 isolated from intertidal sand.</title>
        <authorList>
            <person name="Li Y."/>
        </authorList>
    </citation>
    <scope>NUCLEOTIDE SEQUENCE [LARGE SCALE GENOMIC DNA]</scope>
    <source>
        <strain evidence="11 12">ASW11-36</strain>
    </source>
</reference>
<keyword evidence="4" id="KW-0812">Transmembrane</keyword>
<keyword evidence="6 7" id="KW-0472">Membrane</keyword>
<dbReference type="RefSeq" id="WP_289363854.1">
    <property type="nucleotide sequence ID" value="NZ_JAUCBP010000002.1"/>
</dbReference>
<feature type="region of interest" description="Disordered" evidence="8">
    <location>
        <begin position="179"/>
        <end position="201"/>
    </location>
</feature>
<dbReference type="Proteomes" id="UP001234343">
    <property type="component" value="Unassembled WGS sequence"/>
</dbReference>
<feature type="domain" description="Anti sigma-E protein RseA N-terminal" evidence="9">
    <location>
        <begin position="5"/>
        <end position="78"/>
    </location>
</feature>
<accession>A0ABT7SUA9</accession>
<sequence>MTQEQENLSAFVDGEYQGDDSALVSALKQDTELQDKWRRYHTIRDGLRGELPADSSIDIANSIAAAIADEPAIVAPKRRLRDLPVVGSVIPLVKQSGQFLVAASVAAVAILGVQNYNTTPEIDEPLMTAPPIAGRPQGGLAPVSLEQTRPVERTDMATLLEQRRQINALIADHERQLQLKQAQMQDSTAQEQAAEQDQQPE</sequence>
<dbReference type="PANTHER" id="PTHR38104">
    <property type="match status" value="1"/>
</dbReference>
<name>A0ABT7SUA9_9ALTE</name>
<protein>
    <recommendedName>
        <fullName evidence="7">Anti-sigma-E factor RseA</fullName>
    </recommendedName>
    <alternativeName>
        <fullName evidence="7">Regulator of SigE</fullName>
    </alternativeName>
    <alternativeName>
        <fullName evidence="7">Sigma-E anti-sigma factor RseA</fullName>
    </alternativeName>
    <alternativeName>
        <fullName evidence="7">Sigma-E factor negative regulatory protein</fullName>
    </alternativeName>
</protein>
<comment type="subcellular location">
    <subcellularLocation>
        <location evidence="7">Cell inner membrane</location>
    </subcellularLocation>
    <subcellularLocation>
        <location evidence="1">Cell membrane</location>
        <topology evidence="1">Single-pass membrane protein</topology>
    </subcellularLocation>
</comment>
<evidence type="ECO:0000256" key="8">
    <source>
        <dbReference type="SAM" id="MobiDB-lite"/>
    </source>
</evidence>
<dbReference type="InterPro" id="IPR036147">
    <property type="entry name" value="Anti-sigma_E_RseA_N_sf"/>
</dbReference>
<keyword evidence="3 7" id="KW-1003">Cell membrane</keyword>
<keyword evidence="7" id="KW-0997">Cell inner membrane</keyword>
<dbReference type="Pfam" id="PF03872">
    <property type="entry name" value="RseA_N"/>
    <property type="match status" value="1"/>
</dbReference>
<evidence type="ECO:0000256" key="2">
    <source>
        <dbReference type="ARBA" id="ARBA00005837"/>
    </source>
</evidence>
<evidence type="ECO:0000313" key="12">
    <source>
        <dbReference type="Proteomes" id="UP001234343"/>
    </source>
</evidence>
<dbReference type="CDD" id="cd16328">
    <property type="entry name" value="RseA_N"/>
    <property type="match status" value="1"/>
</dbReference>
<feature type="compositionally biased region" description="Polar residues" evidence="8">
    <location>
        <begin position="179"/>
        <end position="188"/>
    </location>
</feature>
<dbReference type="InterPro" id="IPR005572">
    <property type="entry name" value="Anti-sigma_E_RseA_N"/>
</dbReference>
<evidence type="ECO:0000256" key="6">
    <source>
        <dbReference type="ARBA" id="ARBA00023136"/>
    </source>
</evidence>
<dbReference type="InterPro" id="IPR052383">
    <property type="entry name" value="Anti-sigma-E_RseA-like"/>
</dbReference>
<keyword evidence="5" id="KW-1133">Transmembrane helix</keyword>
<evidence type="ECO:0000259" key="10">
    <source>
        <dbReference type="Pfam" id="PF03873"/>
    </source>
</evidence>
<feature type="compositionally biased region" description="Low complexity" evidence="8">
    <location>
        <begin position="189"/>
        <end position="201"/>
    </location>
</feature>
<evidence type="ECO:0000313" key="11">
    <source>
        <dbReference type="EMBL" id="MDM7859755.1"/>
    </source>
</evidence>
<dbReference type="EMBL" id="JAUCBP010000002">
    <property type="protein sequence ID" value="MDM7859755.1"/>
    <property type="molecule type" value="Genomic_DNA"/>
</dbReference>
<evidence type="ECO:0000259" key="9">
    <source>
        <dbReference type="Pfam" id="PF03872"/>
    </source>
</evidence>
<dbReference type="InterPro" id="IPR005573">
    <property type="entry name" value="Anti-sigma_E_RseA_C"/>
</dbReference>
<comment type="similarity">
    <text evidence="2 7">Belongs to the RseA family.</text>
</comment>
<dbReference type="SUPFAM" id="SSF89069">
    <property type="entry name" value="N-terminal, cytoplasmic domain of anti-sigmaE factor RseA"/>
    <property type="match status" value="1"/>
</dbReference>
<evidence type="ECO:0000256" key="1">
    <source>
        <dbReference type="ARBA" id="ARBA00004162"/>
    </source>
</evidence>
<comment type="caution">
    <text evidence="11">The sequence shown here is derived from an EMBL/GenBank/DDBJ whole genome shotgun (WGS) entry which is preliminary data.</text>
</comment>
<evidence type="ECO:0000256" key="7">
    <source>
        <dbReference type="PIRNR" id="PIRNR016938"/>
    </source>
</evidence>
<dbReference type="Pfam" id="PF03873">
    <property type="entry name" value="RseA_C"/>
    <property type="match status" value="1"/>
</dbReference>
<comment type="subunit">
    <text evidence="7">Interacts 1:1 with ECF RNA polymerase sigma-E (RpoE); this inhibits the interaction of sigma-E with the RNA polymerase catalytic core and leads to a decreased expression of sigma-E-regulated genes. Interacts with RseB.</text>
</comment>
<evidence type="ECO:0000256" key="3">
    <source>
        <dbReference type="ARBA" id="ARBA00022475"/>
    </source>
</evidence>
<feature type="domain" description="Anti sigma-E protein RseA C-terminal" evidence="10">
    <location>
        <begin position="137"/>
        <end position="178"/>
    </location>
</feature>
<organism evidence="11 12">
    <name type="scientific">Alteromonas arenosi</name>
    <dbReference type="NCBI Taxonomy" id="3055817"/>
    <lineage>
        <taxon>Bacteria</taxon>
        <taxon>Pseudomonadati</taxon>
        <taxon>Pseudomonadota</taxon>
        <taxon>Gammaproteobacteria</taxon>
        <taxon>Alteromonadales</taxon>
        <taxon>Alteromonadaceae</taxon>
        <taxon>Alteromonas/Salinimonas group</taxon>
        <taxon>Alteromonas</taxon>
    </lineage>
</organism>